<dbReference type="PROSITE" id="PS00198">
    <property type="entry name" value="4FE4S_FER_1"/>
    <property type="match status" value="1"/>
</dbReference>
<dbReference type="OrthoDB" id="9804603at2"/>
<dbReference type="Proteomes" id="UP000434052">
    <property type="component" value="Unassembled WGS sequence"/>
</dbReference>
<dbReference type="InterPro" id="IPR052977">
    <property type="entry name" value="Polyferredoxin-like_ET"/>
</dbReference>
<feature type="domain" description="4Fe-4S ferredoxin-type" evidence="4">
    <location>
        <begin position="35"/>
        <end position="64"/>
    </location>
</feature>
<dbReference type="InterPro" id="IPR017900">
    <property type="entry name" value="4Fe4S_Fe_S_CS"/>
</dbReference>
<accession>A0A6P1ZJR7</accession>
<reference evidence="5 8" key="2">
    <citation type="submission" date="2019-04" db="EMBL/GenBank/DDBJ databases">
        <title>Isolation and culture of sulfate reducing bacteria from the cold seep of the South China Sea.</title>
        <authorList>
            <person name="Sun C."/>
            <person name="Liu R."/>
        </authorList>
    </citation>
    <scope>NUCLEOTIDE SEQUENCE [LARGE SCALE GENOMIC DNA]</scope>
    <source>
        <strain evidence="5 8">CS1</strain>
    </source>
</reference>
<dbReference type="PROSITE" id="PS51379">
    <property type="entry name" value="4FE4S_FER_2"/>
    <property type="match status" value="2"/>
</dbReference>
<protein>
    <submittedName>
        <fullName evidence="5">4Fe-4S dicluster domain-containing protein</fullName>
    </submittedName>
    <submittedName>
        <fullName evidence="6">Oxidoreductase</fullName>
    </submittedName>
</protein>
<keyword evidence="8" id="KW-1185">Reference proteome</keyword>
<dbReference type="InterPro" id="IPR017896">
    <property type="entry name" value="4Fe4S_Fe-S-bd"/>
</dbReference>
<reference evidence="6 7" key="1">
    <citation type="submission" date="2018-06" db="EMBL/GenBank/DDBJ databases">
        <title>Complete genome of Desulfovibrio marinus P48SEP.</title>
        <authorList>
            <person name="Crispim J.S."/>
            <person name="Vidigal P.M.P."/>
            <person name="Silva L.C.F."/>
            <person name="Araujo L.C."/>
            <person name="Laguardia C.N."/>
            <person name="Dias R.S."/>
            <person name="Sousa M.P."/>
            <person name="Paula S.O."/>
            <person name="Silva C."/>
        </authorList>
    </citation>
    <scope>NUCLEOTIDE SEQUENCE [LARGE SCALE GENOMIC DNA]</scope>
    <source>
        <strain evidence="6 7">P48SEP</strain>
    </source>
</reference>
<evidence type="ECO:0000313" key="6">
    <source>
        <dbReference type="EMBL" id="TVM33826.1"/>
    </source>
</evidence>
<dbReference type="RefSeq" id="WP_144305391.1">
    <property type="nucleotide sequence ID" value="NZ_CP039543.1"/>
</dbReference>
<name>A0A6P1ZJR7_9BACT</name>
<dbReference type="EMBL" id="QMIF01000006">
    <property type="protein sequence ID" value="TVM33826.1"/>
    <property type="molecule type" value="Genomic_DNA"/>
</dbReference>
<feature type="domain" description="4Fe-4S ferredoxin-type" evidence="4">
    <location>
        <begin position="1"/>
        <end position="28"/>
    </location>
</feature>
<keyword evidence="1" id="KW-0479">Metal-binding</keyword>
<evidence type="ECO:0000256" key="3">
    <source>
        <dbReference type="ARBA" id="ARBA00023014"/>
    </source>
</evidence>
<dbReference type="AlphaFoldDB" id="A0A6P1ZJR7"/>
<dbReference type="Proteomes" id="UP000503251">
    <property type="component" value="Chromosome"/>
</dbReference>
<sequence length="64" mass="7120">MTQNHELCKGCGYCILQCPKDALSLSSTVNRKGYNVVDLDQEKCILCAICYTVCPDSVFERVEA</sequence>
<dbReference type="PANTHER" id="PTHR43193">
    <property type="match status" value="1"/>
</dbReference>
<evidence type="ECO:0000256" key="2">
    <source>
        <dbReference type="ARBA" id="ARBA00023004"/>
    </source>
</evidence>
<evidence type="ECO:0000313" key="5">
    <source>
        <dbReference type="EMBL" id="QJT09514.1"/>
    </source>
</evidence>
<dbReference type="PANTHER" id="PTHR43193:SF2">
    <property type="entry name" value="POLYFERREDOXIN PROTEIN FWDF"/>
    <property type="match status" value="1"/>
</dbReference>
<dbReference type="EMBL" id="CP039543">
    <property type="protein sequence ID" value="QJT09514.1"/>
    <property type="molecule type" value="Genomic_DNA"/>
</dbReference>
<proteinExistence type="predicted"/>
<dbReference type="SUPFAM" id="SSF54862">
    <property type="entry name" value="4Fe-4S ferredoxins"/>
    <property type="match status" value="1"/>
</dbReference>
<evidence type="ECO:0000256" key="1">
    <source>
        <dbReference type="ARBA" id="ARBA00022723"/>
    </source>
</evidence>
<keyword evidence="2" id="KW-0408">Iron</keyword>
<keyword evidence="3" id="KW-0411">Iron-sulfur</keyword>
<gene>
    <name evidence="6" type="ORF">DQK91_10915</name>
    <name evidence="5" type="ORF">E8L03_11445</name>
</gene>
<evidence type="ECO:0000259" key="4">
    <source>
        <dbReference type="PROSITE" id="PS51379"/>
    </source>
</evidence>
<dbReference type="GO" id="GO:0051536">
    <property type="term" value="F:iron-sulfur cluster binding"/>
    <property type="evidence" value="ECO:0007669"/>
    <property type="project" value="UniProtKB-KW"/>
</dbReference>
<evidence type="ECO:0000313" key="8">
    <source>
        <dbReference type="Proteomes" id="UP000503251"/>
    </source>
</evidence>
<dbReference type="GO" id="GO:0046872">
    <property type="term" value="F:metal ion binding"/>
    <property type="evidence" value="ECO:0007669"/>
    <property type="project" value="UniProtKB-KW"/>
</dbReference>
<dbReference type="Pfam" id="PF12838">
    <property type="entry name" value="Fer4_7"/>
    <property type="match status" value="1"/>
</dbReference>
<dbReference type="Gene3D" id="3.30.70.20">
    <property type="match status" value="2"/>
</dbReference>
<organism evidence="6 7">
    <name type="scientific">Oceanidesulfovibrio marinus</name>
    <dbReference type="NCBI Taxonomy" id="370038"/>
    <lineage>
        <taxon>Bacteria</taxon>
        <taxon>Pseudomonadati</taxon>
        <taxon>Thermodesulfobacteriota</taxon>
        <taxon>Desulfovibrionia</taxon>
        <taxon>Desulfovibrionales</taxon>
        <taxon>Desulfovibrionaceae</taxon>
        <taxon>Oceanidesulfovibrio</taxon>
    </lineage>
</organism>
<evidence type="ECO:0000313" key="7">
    <source>
        <dbReference type="Proteomes" id="UP000434052"/>
    </source>
</evidence>